<accession>A0A1X3G0F4</accession>
<name>A0A1X3G0F4_9BRAD</name>
<organism evidence="1 2">
    <name type="scientific">Bradyrhizobium canariense</name>
    <dbReference type="NCBI Taxonomy" id="255045"/>
    <lineage>
        <taxon>Bacteria</taxon>
        <taxon>Pseudomonadati</taxon>
        <taxon>Pseudomonadota</taxon>
        <taxon>Alphaproteobacteria</taxon>
        <taxon>Hyphomicrobiales</taxon>
        <taxon>Nitrobacteraceae</taxon>
        <taxon>Bradyrhizobium</taxon>
    </lineage>
</organism>
<dbReference type="EMBL" id="NAFI01000159">
    <property type="protein sequence ID" value="OSJ14468.1"/>
    <property type="molecule type" value="Genomic_DNA"/>
</dbReference>
<dbReference type="AlphaFoldDB" id="A0A1X3G0F4"/>
<evidence type="ECO:0000313" key="1">
    <source>
        <dbReference type="EMBL" id="OSJ14468.1"/>
    </source>
</evidence>
<protein>
    <submittedName>
        <fullName evidence="1">Uncharacterized protein</fullName>
    </submittedName>
</protein>
<comment type="caution">
    <text evidence="1">The sequence shown here is derived from an EMBL/GenBank/DDBJ whole genome shotgun (WGS) entry which is preliminary data.</text>
</comment>
<evidence type="ECO:0000313" key="2">
    <source>
        <dbReference type="Proteomes" id="UP000193553"/>
    </source>
</evidence>
<reference evidence="1 2" key="1">
    <citation type="submission" date="2017-03" db="EMBL/GenBank/DDBJ databases">
        <title>Whole genome sequences of fourteen strains of Bradyrhizobium canariense and one strain of Bradyrhizobium japonicum isolated from Lupinus (Papilionoideae: Genisteae) species in Algeria.</title>
        <authorList>
            <person name="Crovadore J."/>
            <person name="Chekireb D."/>
            <person name="Brachmann A."/>
            <person name="Chablais R."/>
            <person name="Cochard B."/>
            <person name="Lefort F."/>
        </authorList>
    </citation>
    <scope>NUCLEOTIDE SEQUENCE [LARGE SCALE GENOMIC DNA]</scope>
    <source>
        <strain evidence="1 2">UBMA195</strain>
    </source>
</reference>
<sequence length="156" mass="17233">MDQCYINCVGKTGDHADAIQAYAGRSGSVVNFNVSNTFIRAYTDTAAKAKYGNGFIGSTCFFWANYMRGSVSFANVIMRGGQRMFTLNTDTGTTHLSFDRVYFIDDPGLSWEFSNNNSYGGTLIIDRWNEVRKATIVNEQIVPGALIPRPGTGQRN</sequence>
<dbReference type="Proteomes" id="UP000193553">
    <property type="component" value="Unassembled WGS sequence"/>
</dbReference>
<gene>
    <name evidence="1" type="ORF">BSZ18_09470</name>
</gene>
<proteinExistence type="predicted"/>